<evidence type="ECO:0000313" key="14">
    <source>
        <dbReference type="EMBL" id="KAK4228689.1"/>
    </source>
</evidence>
<dbReference type="Proteomes" id="UP001301958">
    <property type="component" value="Unassembled WGS sequence"/>
</dbReference>
<evidence type="ECO:0000256" key="2">
    <source>
        <dbReference type="ARBA" id="ARBA00004370"/>
    </source>
</evidence>
<dbReference type="Pfam" id="PF00067">
    <property type="entry name" value="p450"/>
    <property type="match status" value="1"/>
</dbReference>
<accession>A0AAN7BSG2</accession>
<comment type="cofactor">
    <cofactor evidence="1 12">
        <name>heme</name>
        <dbReference type="ChEBI" id="CHEBI:30413"/>
    </cofactor>
</comment>
<evidence type="ECO:0000256" key="12">
    <source>
        <dbReference type="PIRSR" id="PIRSR602403-1"/>
    </source>
</evidence>
<keyword evidence="11 13" id="KW-0472">Membrane</keyword>
<protein>
    <submittedName>
        <fullName evidence="14">Tryprostatin B 6-hydroxylase</fullName>
    </submittedName>
</protein>
<reference evidence="14" key="1">
    <citation type="journal article" date="2023" name="Mol. Phylogenet. Evol.">
        <title>Genome-scale phylogeny and comparative genomics of the fungal order Sordariales.</title>
        <authorList>
            <person name="Hensen N."/>
            <person name="Bonometti L."/>
            <person name="Westerberg I."/>
            <person name="Brannstrom I.O."/>
            <person name="Guillou S."/>
            <person name="Cros-Aarteil S."/>
            <person name="Calhoun S."/>
            <person name="Haridas S."/>
            <person name="Kuo A."/>
            <person name="Mondo S."/>
            <person name="Pangilinan J."/>
            <person name="Riley R."/>
            <person name="LaButti K."/>
            <person name="Andreopoulos B."/>
            <person name="Lipzen A."/>
            <person name="Chen C."/>
            <person name="Yan M."/>
            <person name="Daum C."/>
            <person name="Ng V."/>
            <person name="Clum A."/>
            <person name="Steindorff A."/>
            <person name="Ohm R.A."/>
            <person name="Martin F."/>
            <person name="Silar P."/>
            <person name="Natvig D.O."/>
            <person name="Lalanne C."/>
            <person name="Gautier V."/>
            <person name="Ament-Velasquez S.L."/>
            <person name="Kruys A."/>
            <person name="Hutchinson M.I."/>
            <person name="Powell A.J."/>
            <person name="Barry K."/>
            <person name="Miller A.N."/>
            <person name="Grigoriev I.V."/>
            <person name="Debuchy R."/>
            <person name="Gladieux P."/>
            <person name="Hiltunen Thoren M."/>
            <person name="Johannesson H."/>
        </authorList>
    </citation>
    <scope>NUCLEOTIDE SEQUENCE</scope>
    <source>
        <strain evidence="14">CBS 990.96</strain>
    </source>
</reference>
<gene>
    <name evidence="14" type="ORF">QBC38DRAFT_474527</name>
</gene>
<keyword evidence="8" id="KW-0560">Oxidoreductase</keyword>
<feature type="transmembrane region" description="Helical" evidence="13">
    <location>
        <begin position="48"/>
        <end position="72"/>
    </location>
</feature>
<dbReference type="InterPro" id="IPR002403">
    <property type="entry name" value="Cyt_P450_E_grp-IV"/>
</dbReference>
<evidence type="ECO:0000256" key="13">
    <source>
        <dbReference type="SAM" id="Phobius"/>
    </source>
</evidence>
<evidence type="ECO:0000313" key="15">
    <source>
        <dbReference type="Proteomes" id="UP001301958"/>
    </source>
</evidence>
<keyword evidence="4 12" id="KW-0349">Heme</keyword>
<dbReference type="GO" id="GO:0005506">
    <property type="term" value="F:iron ion binding"/>
    <property type="evidence" value="ECO:0007669"/>
    <property type="project" value="InterPro"/>
</dbReference>
<keyword evidence="10" id="KW-0503">Monooxygenase</keyword>
<keyword evidence="6 12" id="KW-0479">Metal-binding</keyword>
<reference evidence="14" key="2">
    <citation type="submission" date="2023-05" db="EMBL/GenBank/DDBJ databases">
        <authorList>
            <consortium name="Lawrence Berkeley National Laboratory"/>
            <person name="Steindorff A."/>
            <person name="Hensen N."/>
            <person name="Bonometti L."/>
            <person name="Westerberg I."/>
            <person name="Brannstrom I.O."/>
            <person name="Guillou S."/>
            <person name="Cros-Aarteil S."/>
            <person name="Calhoun S."/>
            <person name="Haridas S."/>
            <person name="Kuo A."/>
            <person name="Mondo S."/>
            <person name="Pangilinan J."/>
            <person name="Riley R."/>
            <person name="Labutti K."/>
            <person name="Andreopoulos B."/>
            <person name="Lipzen A."/>
            <person name="Chen C."/>
            <person name="Yanf M."/>
            <person name="Daum C."/>
            <person name="Ng V."/>
            <person name="Clum A."/>
            <person name="Ohm R."/>
            <person name="Martin F."/>
            <person name="Silar P."/>
            <person name="Natvig D."/>
            <person name="Lalanne C."/>
            <person name="Gautier V."/>
            <person name="Ament-Velasquez S.L."/>
            <person name="Kruys A."/>
            <person name="Hutchinson M.I."/>
            <person name="Powell A.J."/>
            <person name="Barry K."/>
            <person name="Miller A.N."/>
            <person name="Grigoriev I.V."/>
            <person name="Debuchy R."/>
            <person name="Gladieux P."/>
            <person name="Thoren M.H."/>
            <person name="Johannesson H."/>
        </authorList>
    </citation>
    <scope>NUCLEOTIDE SEQUENCE</scope>
    <source>
        <strain evidence="14">CBS 990.96</strain>
    </source>
</reference>
<comment type="similarity">
    <text evidence="3">Belongs to the cytochrome P450 family.</text>
</comment>
<dbReference type="EMBL" id="MU865316">
    <property type="protein sequence ID" value="KAK4228689.1"/>
    <property type="molecule type" value="Genomic_DNA"/>
</dbReference>
<dbReference type="InterPro" id="IPR001128">
    <property type="entry name" value="Cyt_P450"/>
</dbReference>
<evidence type="ECO:0000256" key="9">
    <source>
        <dbReference type="ARBA" id="ARBA00023004"/>
    </source>
</evidence>
<dbReference type="InterPro" id="IPR036396">
    <property type="entry name" value="Cyt_P450_sf"/>
</dbReference>
<proteinExistence type="inferred from homology"/>
<evidence type="ECO:0000256" key="6">
    <source>
        <dbReference type="ARBA" id="ARBA00022723"/>
    </source>
</evidence>
<dbReference type="Gene3D" id="1.10.630.10">
    <property type="entry name" value="Cytochrome P450"/>
    <property type="match status" value="1"/>
</dbReference>
<evidence type="ECO:0000256" key="3">
    <source>
        <dbReference type="ARBA" id="ARBA00010617"/>
    </source>
</evidence>
<sequence>MELLVLPTWVATRDDLSRACMAAAVTGVLSHVLYFIRGFRDMQALGIIIGHSLAYIGLTAAIVIQTGIYGGLVLSTTLFATYLISLFTSIVIYRLFFHPLRHFPGPLVAKITRLHAPWLARNGQWHIEQEKLFKKYGNIVRVAPNELYIATSDAIDKIHASRSKCRKKDAGVYNALESKGQFNLDGILTREEHRWRRQVWERAMTTKQLGIYENKTREVCHSWLEKLKSLNGTPIDTTLYSNLLTFDHMGKVGFSHDFNTLPLGKHDRMLDLIQLMFGPMGLMGEVIWPLFVLKGLGVEGEAAEFDQLAQDMADRRINEENNHTNDIIGHFIEDLRSEKPLAFFNKHLIYLDSALILLAATDTIGMVLSLFFYHLSANPSYQTTLLSLITPLYGRTIPGEFTSADLATIPLLDAIINETVRLHNPVANNGPRMTPPEGMVLSDGTYIPGNAAVRVPGYVLHRSEHAFSKPTEFIPERWTTQPELVRDPKAFFPFLTGPNNCVGKRLAMNALRLIIAYTVMNYRFEYAPGEDGRDILGLMRDHLVLKPGPLMVTFVKR</sequence>
<name>A0AAN7BSG2_9PEZI</name>
<keyword evidence="9 12" id="KW-0408">Iron</keyword>
<dbReference type="AlphaFoldDB" id="A0AAN7BSG2"/>
<evidence type="ECO:0000256" key="8">
    <source>
        <dbReference type="ARBA" id="ARBA00023002"/>
    </source>
</evidence>
<comment type="subcellular location">
    <subcellularLocation>
        <location evidence="2">Membrane</location>
    </subcellularLocation>
</comment>
<evidence type="ECO:0000256" key="7">
    <source>
        <dbReference type="ARBA" id="ARBA00022989"/>
    </source>
</evidence>
<dbReference type="GO" id="GO:0016705">
    <property type="term" value="F:oxidoreductase activity, acting on paired donors, with incorporation or reduction of molecular oxygen"/>
    <property type="evidence" value="ECO:0007669"/>
    <property type="project" value="InterPro"/>
</dbReference>
<dbReference type="GO" id="GO:0004497">
    <property type="term" value="F:monooxygenase activity"/>
    <property type="evidence" value="ECO:0007669"/>
    <property type="project" value="UniProtKB-KW"/>
</dbReference>
<keyword evidence="15" id="KW-1185">Reference proteome</keyword>
<dbReference type="PRINTS" id="PR00465">
    <property type="entry name" value="EP450IV"/>
</dbReference>
<evidence type="ECO:0000256" key="5">
    <source>
        <dbReference type="ARBA" id="ARBA00022692"/>
    </source>
</evidence>
<comment type="caution">
    <text evidence="14">The sequence shown here is derived from an EMBL/GenBank/DDBJ whole genome shotgun (WGS) entry which is preliminary data.</text>
</comment>
<feature type="binding site" description="axial binding residue" evidence="12">
    <location>
        <position position="501"/>
    </location>
    <ligand>
        <name>heme</name>
        <dbReference type="ChEBI" id="CHEBI:30413"/>
    </ligand>
    <ligandPart>
        <name>Fe</name>
        <dbReference type="ChEBI" id="CHEBI:18248"/>
    </ligandPart>
</feature>
<keyword evidence="7 13" id="KW-1133">Transmembrane helix</keyword>
<evidence type="ECO:0000256" key="10">
    <source>
        <dbReference type="ARBA" id="ARBA00023033"/>
    </source>
</evidence>
<dbReference type="SUPFAM" id="SSF48264">
    <property type="entry name" value="Cytochrome P450"/>
    <property type="match status" value="1"/>
</dbReference>
<feature type="transmembrane region" description="Helical" evidence="13">
    <location>
        <begin position="78"/>
        <end position="97"/>
    </location>
</feature>
<dbReference type="GO" id="GO:0020037">
    <property type="term" value="F:heme binding"/>
    <property type="evidence" value="ECO:0007669"/>
    <property type="project" value="InterPro"/>
</dbReference>
<dbReference type="GO" id="GO:0016020">
    <property type="term" value="C:membrane"/>
    <property type="evidence" value="ECO:0007669"/>
    <property type="project" value="UniProtKB-SubCell"/>
</dbReference>
<dbReference type="InterPro" id="IPR050121">
    <property type="entry name" value="Cytochrome_P450_monoxygenase"/>
</dbReference>
<dbReference type="PANTHER" id="PTHR24305">
    <property type="entry name" value="CYTOCHROME P450"/>
    <property type="match status" value="1"/>
</dbReference>
<evidence type="ECO:0000256" key="4">
    <source>
        <dbReference type="ARBA" id="ARBA00022617"/>
    </source>
</evidence>
<evidence type="ECO:0000256" key="11">
    <source>
        <dbReference type="ARBA" id="ARBA00023136"/>
    </source>
</evidence>
<keyword evidence="5 13" id="KW-0812">Transmembrane</keyword>
<organism evidence="14 15">
    <name type="scientific">Podospora fimiseda</name>
    <dbReference type="NCBI Taxonomy" id="252190"/>
    <lineage>
        <taxon>Eukaryota</taxon>
        <taxon>Fungi</taxon>
        <taxon>Dikarya</taxon>
        <taxon>Ascomycota</taxon>
        <taxon>Pezizomycotina</taxon>
        <taxon>Sordariomycetes</taxon>
        <taxon>Sordariomycetidae</taxon>
        <taxon>Sordariales</taxon>
        <taxon>Podosporaceae</taxon>
        <taxon>Podospora</taxon>
    </lineage>
</organism>
<dbReference type="PANTHER" id="PTHR24305:SF112">
    <property type="entry name" value="L-ORNITHINE-N5-MONOOXYGENASE (EUROFUNG)"/>
    <property type="match status" value="1"/>
</dbReference>
<dbReference type="PRINTS" id="PR00385">
    <property type="entry name" value="P450"/>
</dbReference>
<evidence type="ECO:0000256" key="1">
    <source>
        <dbReference type="ARBA" id="ARBA00001971"/>
    </source>
</evidence>